<reference evidence="1 2" key="1">
    <citation type="submission" date="2021-06" db="EMBL/GenBank/DDBJ databases">
        <title>Caerostris extrusa draft genome.</title>
        <authorList>
            <person name="Kono N."/>
            <person name="Arakawa K."/>
        </authorList>
    </citation>
    <scope>NUCLEOTIDE SEQUENCE [LARGE SCALE GENOMIC DNA]</scope>
</reference>
<feature type="non-terminal residue" evidence="1">
    <location>
        <position position="1"/>
    </location>
</feature>
<evidence type="ECO:0000313" key="1">
    <source>
        <dbReference type="EMBL" id="GIY36477.1"/>
    </source>
</evidence>
<protein>
    <submittedName>
        <fullName evidence="1">Uncharacterized protein</fullName>
    </submittedName>
</protein>
<evidence type="ECO:0000313" key="2">
    <source>
        <dbReference type="Proteomes" id="UP001054945"/>
    </source>
</evidence>
<proteinExistence type="predicted"/>
<dbReference type="Proteomes" id="UP001054945">
    <property type="component" value="Unassembled WGS sequence"/>
</dbReference>
<organism evidence="1 2">
    <name type="scientific">Caerostris extrusa</name>
    <name type="common">Bark spider</name>
    <name type="synonym">Caerostris bankana</name>
    <dbReference type="NCBI Taxonomy" id="172846"/>
    <lineage>
        <taxon>Eukaryota</taxon>
        <taxon>Metazoa</taxon>
        <taxon>Ecdysozoa</taxon>
        <taxon>Arthropoda</taxon>
        <taxon>Chelicerata</taxon>
        <taxon>Arachnida</taxon>
        <taxon>Araneae</taxon>
        <taxon>Araneomorphae</taxon>
        <taxon>Entelegynae</taxon>
        <taxon>Araneoidea</taxon>
        <taxon>Araneidae</taxon>
        <taxon>Caerostris</taxon>
    </lineage>
</organism>
<gene>
    <name evidence="1" type="primary">AVEN_132035_1</name>
    <name evidence="1" type="ORF">CEXT_390101</name>
</gene>
<keyword evidence="2" id="KW-1185">Reference proteome</keyword>
<name>A0AAV4SV80_CAEEX</name>
<sequence length="141" mass="15812">LLRLKLSTFMLPLPPAYHPLEIAGNASDRVFVVDVDNYHQYSTNSLDRQAFSNSGFGLLESPLRSFSISQDSQLLGSKSMTHSPSNEMKNINNKKHHHVIFDRLTVRAMPDPVGFEEIVLVTILSILNNHILLVLEIACIT</sequence>
<dbReference type="AlphaFoldDB" id="A0AAV4SV80"/>
<dbReference type="EMBL" id="BPLR01010055">
    <property type="protein sequence ID" value="GIY36477.1"/>
    <property type="molecule type" value="Genomic_DNA"/>
</dbReference>
<accession>A0AAV4SV80</accession>
<comment type="caution">
    <text evidence="1">The sequence shown here is derived from an EMBL/GenBank/DDBJ whole genome shotgun (WGS) entry which is preliminary data.</text>
</comment>